<dbReference type="InterPro" id="IPR000960">
    <property type="entry name" value="Flavin_mOase"/>
</dbReference>
<dbReference type="eggNOG" id="KOG1399">
    <property type="taxonomic scope" value="Eukaryota"/>
</dbReference>
<evidence type="ECO:0000256" key="4">
    <source>
        <dbReference type="ARBA" id="ARBA00022857"/>
    </source>
</evidence>
<evidence type="ECO:0000256" key="1">
    <source>
        <dbReference type="ARBA" id="ARBA00009183"/>
    </source>
</evidence>
<dbReference type="Gene3D" id="3.50.50.60">
    <property type="entry name" value="FAD/NAD(P)-binding domain"/>
    <property type="match status" value="2"/>
</dbReference>
<sequence>MTIKSVAIIGAGAAGAATASAFAAEQYFERIRIFERKGSAGGTWIYDPDPSPVARPQPGKLPPDIDRPLRIPEDLPRTTEPSSQERWDKTPIYDELTTNVPAIAMSLSEIPFPYGPFVPHHVPKQYIENYITQFKLDKYLELNTTVEDVSRLPSKSGTKGHNRWSLTLRRYDAVEHLDHWWKEEFDAVVFANGHYSVPYIPTVKGLETYIKIFPNRVVHSKSYRSAEHYRNKKVLVIGNSASGHDVTVGIVKTARLPVYQSRRSASHWDGNEPPPGIEWKPIVKEYVPTGEIIFEDGSVLRDLDLVVYCTGYKASFPFWNTKVNGTEIYDYKHEYVVGNYQHVFLTDFPTIGIIGIPRTLTFRSFNYQAIALARVFTGRNERPLPSLDKQREWHARRWELVTRQHRKFHDVPWDDGEALNYFRELYDLAGLPRIEGLGQVPPVLDSDTRWAIENIRKYPVPGDGRLKKESGGGGDDEEWTVVGRGQWRDSLHFI</sequence>
<dbReference type="InterPro" id="IPR050346">
    <property type="entry name" value="FMO-like"/>
</dbReference>
<dbReference type="InterPro" id="IPR036188">
    <property type="entry name" value="FAD/NAD-bd_sf"/>
</dbReference>
<evidence type="ECO:0000256" key="6">
    <source>
        <dbReference type="SAM" id="MobiDB-lite"/>
    </source>
</evidence>
<proteinExistence type="inferred from homology"/>
<feature type="compositionally biased region" description="Basic and acidic residues" evidence="6">
    <location>
        <begin position="63"/>
        <end position="85"/>
    </location>
</feature>
<dbReference type="EMBL" id="EQ962653">
    <property type="protein sequence ID" value="EED21994.1"/>
    <property type="molecule type" value="Genomic_DNA"/>
</dbReference>
<dbReference type="RefSeq" id="XP_002478957.1">
    <property type="nucleotide sequence ID" value="XM_002478912.1"/>
</dbReference>
<keyword evidence="4" id="KW-0521">NADP</keyword>
<feature type="region of interest" description="Disordered" evidence="6">
    <location>
        <begin position="45"/>
        <end position="85"/>
    </location>
</feature>
<dbReference type="InterPro" id="IPR020946">
    <property type="entry name" value="Flavin_mOase-like"/>
</dbReference>
<dbReference type="PRINTS" id="PR00370">
    <property type="entry name" value="FMOXYGENASE"/>
</dbReference>
<dbReference type="InParanoid" id="B8M318"/>
<dbReference type="GO" id="GO:0050661">
    <property type="term" value="F:NADP binding"/>
    <property type="evidence" value="ECO:0007669"/>
    <property type="project" value="InterPro"/>
</dbReference>
<dbReference type="SUPFAM" id="SSF51905">
    <property type="entry name" value="FAD/NAD(P)-binding domain"/>
    <property type="match status" value="1"/>
</dbReference>
<reference evidence="8" key="1">
    <citation type="journal article" date="2015" name="Genome Announc.">
        <title>Genome sequence of the AIDS-associated pathogen Penicillium marneffei (ATCC18224) and its near taxonomic relative Talaromyces stipitatus (ATCC10500).</title>
        <authorList>
            <person name="Nierman W.C."/>
            <person name="Fedorova-Abrams N.D."/>
            <person name="Andrianopoulos A."/>
        </authorList>
    </citation>
    <scope>NUCLEOTIDE SEQUENCE [LARGE SCALE GENOMIC DNA]</scope>
    <source>
        <strain evidence="8">ATCC 10500 / CBS 375.48 / QM 6759 / NRRL 1006</strain>
    </source>
</reference>
<dbReference type="GO" id="GO:0050660">
    <property type="term" value="F:flavin adenine dinucleotide binding"/>
    <property type="evidence" value="ECO:0007669"/>
    <property type="project" value="InterPro"/>
</dbReference>
<dbReference type="Proteomes" id="UP000001745">
    <property type="component" value="Unassembled WGS sequence"/>
</dbReference>
<keyword evidence="8" id="KW-1185">Reference proteome</keyword>
<dbReference type="STRING" id="441959.B8M318"/>
<dbReference type="PhylomeDB" id="B8M318"/>
<dbReference type="PANTHER" id="PTHR23023">
    <property type="entry name" value="DIMETHYLANILINE MONOOXYGENASE"/>
    <property type="match status" value="1"/>
</dbReference>
<dbReference type="OMA" id="QWAYYDE"/>
<evidence type="ECO:0000256" key="5">
    <source>
        <dbReference type="ARBA" id="ARBA00023002"/>
    </source>
</evidence>
<keyword evidence="3" id="KW-0274">FAD</keyword>
<name>B8M318_TALSN</name>
<dbReference type="VEuPathDB" id="FungiDB:TSTA_092360"/>
<protein>
    <submittedName>
        <fullName evidence="7">Dimethylaniline monooxygenase, putative</fullName>
    </submittedName>
</protein>
<organism evidence="7 8">
    <name type="scientific">Talaromyces stipitatus (strain ATCC 10500 / CBS 375.48 / QM 6759 / NRRL 1006)</name>
    <name type="common">Penicillium stipitatum</name>
    <dbReference type="NCBI Taxonomy" id="441959"/>
    <lineage>
        <taxon>Eukaryota</taxon>
        <taxon>Fungi</taxon>
        <taxon>Dikarya</taxon>
        <taxon>Ascomycota</taxon>
        <taxon>Pezizomycotina</taxon>
        <taxon>Eurotiomycetes</taxon>
        <taxon>Eurotiomycetidae</taxon>
        <taxon>Eurotiales</taxon>
        <taxon>Trichocomaceae</taxon>
        <taxon>Talaromyces</taxon>
        <taxon>Talaromyces sect. Talaromyces</taxon>
    </lineage>
</organism>
<evidence type="ECO:0000256" key="3">
    <source>
        <dbReference type="ARBA" id="ARBA00022827"/>
    </source>
</evidence>
<dbReference type="Pfam" id="PF00743">
    <property type="entry name" value="FMO-like"/>
    <property type="match status" value="2"/>
</dbReference>
<accession>B8M318</accession>
<dbReference type="OrthoDB" id="66881at2759"/>
<keyword evidence="7" id="KW-0503">Monooxygenase</keyword>
<keyword evidence="5" id="KW-0560">Oxidoreductase</keyword>
<dbReference type="GeneID" id="8099418"/>
<dbReference type="HOGENOM" id="CLU_006909_5_3_1"/>
<evidence type="ECO:0000313" key="7">
    <source>
        <dbReference type="EMBL" id="EED21994.1"/>
    </source>
</evidence>
<evidence type="ECO:0000313" key="8">
    <source>
        <dbReference type="Proteomes" id="UP000001745"/>
    </source>
</evidence>
<dbReference type="GO" id="GO:0004499">
    <property type="term" value="F:N,N-dimethylaniline monooxygenase activity"/>
    <property type="evidence" value="ECO:0007669"/>
    <property type="project" value="InterPro"/>
</dbReference>
<evidence type="ECO:0000256" key="2">
    <source>
        <dbReference type="ARBA" id="ARBA00022630"/>
    </source>
</evidence>
<comment type="similarity">
    <text evidence="1">Belongs to the FMO family.</text>
</comment>
<dbReference type="AlphaFoldDB" id="B8M318"/>
<keyword evidence="2" id="KW-0285">Flavoprotein</keyword>
<feature type="compositionally biased region" description="Pro residues" evidence="6">
    <location>
        <begin position="49"/>
        <end position="61"/>
    </location>
</feature>
<gene>
    <name evidence="7" type="ORF">TSTA_092360</name>
</gene>